<dbReference type="PROSITE" id="PS51257">
    <property type="entry name" value="PROKAR_LIPOPROTEIN"/>
    <property type="match status" value="1"/>
</dbReference>
<accession>A0A7Z0WJR7</accession>
<evidence type="ECO:0000313" key="2">
    <source>
        <dbReference type="Proteomes" id="UP000185696"/>
    </source>
</evidence>
<dbReference type="EMBL" id="MSIF01000010">
    <property type="protein sequence ID" value="OLF08990.1"/>
    <property type="molecule type" value="Genomic_DNA"/>
</dbReference>
<comment type="caution">
    <text evidence="1">The sequence shown here is derived from an EMBL/GenBank/DDBJ whole genome shotgun (WGS) entry which is preliminary data.</text>
</comment>
<keyword evidence="2" id="KW-1185">Reference proteome</keyword>
<proteinExistence type="predicted"/>
<dbReference type="AlphaFoldDB" id="A0A7Z0WJR7"/>
<evidence type="ECO:0000313" key="1">
    <source>
        <dbReference type="EMBL" id="OLF08990.1"/>
    </source>
</evidence>
<gene>
    <name evidence="1" type="ORF">BLA60_20560</name>
</gene>
<protein>
    <submittedName>
        <fullName evidence="1">Uncharacterized protein</fullName>
    </submittedName>
</protein>
<sequence>MPQDRSEEVAKVKKMQIVCTPGYPMFQGTVACAPAEARLVKPSVGGATHTITPFGRKRANAAAALLAPIPVQTSDLPSDLSALTCERRT</sequence>
<organism evidence="1 2">
    <name type="scientific">Actinophytocola xinjiangensis</name>
    <dbReference type="NCBI Taxonomy" id="485602"/>
    <lineage>
        <taxon>Bacteria</taxon>
        <taxon>Bacillati</taxon>
        <taxon>Actinomycetota</taxon>
        <taxon>Actinomycetes</taxon>
        <taxon>Pseudonocardiales</taxon>
        <taxon>Pseudonocardiaceae</taxon>
    </lineage>
</organism>
<dbReference type="Proteomes" id="UP000185696">
    <property type="component" value="Unassembled WGS sequence"/>
</dbReference>
<reference evidence="1 2" key="1">
    <citation type="submission" date="2016-12" db="EMBL/GenBank/DDBJ databases">
        <title>The draft genome sequence of Actinophytocola xinjiangensis.</title>
        <authorList>
            <person name="Wang W."/>
            <person name="Yuan L."/>
        </authorList>
    </citation>
    <scope>NUCLEOTIDE SEQUENCE [LARGE SCALE GENOMIC DNA]</scope>
    <source>
        <strain evidence="1 2">CGMCC 4.4663</strain>
    </source>
</reference>
<name>A0A7Z0WJR7_9PSEU</name>